<organism evidence="10">
    <name type="scientific">marine metagenome</name>
    <dbReference type="NCBI Taxonomy" id="408172"/>
    <lineage>
        <taxon>unclassified sequences</taxon>
        <taxon>metagenomes</taxon>
        <taxon>ecological metagenomes</taxon>
    </lineage>
</organism>
<evidence type="ECO:0000256" key="4">
    <source>
        <dbReference type="ARBA" id="ARBA00022741"/>
    </source>
</evidence>
<gene>
    <name evidence="10" type="ORF">METZ01_LOCUS383115</name>
</gene>
<proteinExistence type="inferred from homology"/>
<dbReference type="Pfam" id="PF02224">
    <property type="entry name" value="Cytidylate_kin"/>
    <property type="match status" value="1"/>
</dbReference>
<keyword evidence="6" id="KW-0067">ATP-binding</keyword>
<comment type="similarity">
    <text evidence="1">Belongs to the cytidylate kinase family. Type 1 subfamily.</text>
</comment>
<dbReference type="AlphaFoldDB" id="A0A382U918"/>
<evidence type="ECO:0000313" key="10">
    <source>
        <dbReference type="EMBL" id="SVD30261.1"/>
    </source>
</evidence>
<dbReference type="SUPFAM" id="SSF52540">
    <property type="entry name" value="P-loop containing nucleoside triphosphate hydrolases"/>
    <property type="match status" value="1"/>
</dbReference>
<evidence type="ECO:0000256" key="3">
    <source>
        <dbReference type="ARBA" id="ARBA00022679"/>
    </source>
</evidence>
<comment type="catalytic activity">
    <reaction evidence="8">
        <text>CMP + ATP = CDP + ADP</text>
        <dbReference type="Rhea" id="RHEA:11600"/>
        <dbReference type="ChEBI" id="CHEBI:30616"/>
        <dbReference type="ChEBI" id="CHEBI:58069"/>
        <dbReference type="ChEBI" id="CHEBI:60377"/>
        <dbReference type="ChEBI" id="CHEBI:456216"/>
        <dbReference type="EC" id="2.7.4.25"/>
    </reaction>
</comment>
<dbReference type="GO" id="GO:0006139">
    <property type="term" value="P:nucleobase-containing compound metabolic process"/>
    <property type="evidence" value="ECO:0007669"/>
    <property type="project" value="InterPro"/>
</dbReference>
<dbReference type="Gene3D" id="3.40.50.300">
    <property type="entry name" value="P-loop containing nucleotide triphosphate hydrolases"/>
    <property type="match status" value="1"/>
</dbReference>
<evidence type="ECO:0000256" key="8">
    <source>
        <dbReference type="ARBA" id="ARBA00048478"/>
    </source>
</evidence>
<evidence type="ECO:0000256" key="6">
    <source>
        <dbReference type="ARBA" id="ARBA00022840"/>
    </source>
</evidence>
<keyword evidence="5" id="KW-0418">Kinase</keyword>
<feature type="domain" description="Cytidylate kinase" evidence="9">
    <location>
        <begin position="1"/>
        <end position="115"/>
    </location>
</feature>
<evidence type="ECO:0000256" key="2">
    <source>
        <dbReference type="ARBA" id="ARBA00012906"/>
    </source>
</evidence>
<evidence type="ECO:0000259" key="9">
    <source>
        <dbReference type="Pfam" id="PF02224"/>
    </source>
</evidence>
<evidence type="ECO:0000256" key="7">
    <source>
        <dbReference type="ARBA" id="ARBA00047615"/>
    </source>
</evidence>
<keyword evidence="4" id="KW-0547">Nucleotide-binding</keyword>
<dbReference type="EC" id="2.7.4.25" evidence="2"/>
<dbReference type="InterPro" id="IPR027417">
    <property type="entry name" value="P-loop_NTPase"/>
</dbReference>
<dbReference type="GO" id="GO:0036431">
    <property type="term" value="F:dCMP kinase activity"/>
    <property type="evidence" value="ECO:0007669"/>
    <property type="project" value="InterPro"/>
</dbReference>
<comment type="catalytic activity">
    <reaction evidence="7">
        <text>dCMP + ATP = dCDP + ADP</text>
        <dbReference type="Rhea" id="RHEA:25094"/>
        <dbReference type="ChEBI" id="CHEBI:30616"/>
        <dbReference type="ChEBI" id="CHEBI:57566"/>
        <dbReference type="ChEBI" id="CHEBI:58593"/>
        <dbReference type="ChEBI" id="CHEBI:456216"/>
        <dbReference type="EC" id="2.7.4.25"/>
    </reaction>
</comment>
<keyword evidence="3" id="KW-0808">Transferase</keyword>
<dbReference type="NCBIfam" id="TIGR00017">
    <property type="entry name" value="cmk"/>
    <property type="match status" value="1"/>
</dbReference>
<evidence type="ECO:0000256" key="1">
    <source>
        <dbReference type="ARBA" id="ARBA00009427"/>
    </source>
</evidence>
<evidence type="ECO:0000256" key="5">
    <source>
        <dbReference type="ARBA" id="ARBA00022777"/>
    </source>
</evidence>
<dbReference type="CDD" id="cd02020">
    <property type="entry name" value="CMPK"/>
    <property type="match status" value="1"/>
</dbReference>
<sequence>AALPMVREALLKIQKSFRQSPGLVADGRDMGTTVFPEAILKIFLTASVEERARRRLNQLKDKGIDVSLAALSRDIEDRDRRDSDRPVAPLRQADDARFLDSSNLTIDEVRQIILGWLKEVGAA</sequence>
<protein>
    <recommendedName>
        <fullName evidence="2">(d)CMP kinase</fullName>
        <ecNumber evidence="2">2.7.4.25</ecNumber>
    </recommendedName>
</protein>
<feature type="non-terminal residue" evidence="10">
    <location>
        <position position="1"/>
    </location>
</feature>
<dbReference type="InterPro" id="IPR011994">
    <property type="entry name" value="Cytidylate_kinase_dom"/>
</dbReference>
<accession>A0A382U918</accession>
<dbReference type="EMBL" id="UINC01142119">
    <property type="protein sequence ID" value="SVD30261.1"/>
    <property type="molecule type" value="Genomic_DNA"/>
</dbReference>
<dbReference type="GO" id="GO:0005524">
    <property type="term" value="F:ATP binding"/>
    <property type="evidence" value="ECO:0007669"/>
    <property type="project" value="UniProtKB-KW"/>
</dbReference>
<reference evidence="10" key="1">
    <citation type="submission" date="2018-05" db="EMBL/GenBank/DDBJ databases">
        <authorList>
            <person name="Lanie J.A."/>
            <person name="Ng W.-L."/>
            <person name="Kazmierczak K.M."/>
            <person name="Andrzejewski T.M."/>
            <person name="Davidsen T.M."/>
            <person name="Wayne K.J."/>
            <person name="Tettelin H."/>
            <person name="Glass J.I."/>
            <person name="Rusch D."/>
            <person name="Podicherti R."/>
            <person name="Tsui H.-C.T."/>
            <person name="Winkler M.E."/>
        </authorList>
    </citation>
    <scope>NUCLEOTIDE SEQUENCE</scope>
</reference>
<dbReference type="InterPro" id="IPR003136">
    <property type="entry name" value="Cytidylate_kin"/>
</dbReference>
<name>A0A382U918_9ZZZZ</name>